<dbReference type="AlphaFoldDB" id="A0A875S6X7"/>
<dbReference type="OrthoDB" id="5427633at2759"/>
<dbReference type="PANTHER" id="PTHR12585:SF69">
    <property type="entry name" value="FI11703P"/>
    <property type="match status" value="1"/>
</dbReference>
<evidence type="ECO:0000256" key="3">
    <source>
        <dbReference type="SAM" id="MobiDB-lite"/>
    </source>
</evidence>
<organism evidence="5 6">
    <name type="scientific">Eeniella nana</name>
    <name type="common">Yeast</name>
    <name type="synonym">Brettanomyces nanus</name>
    <dbReference type="NCBI Taxonomy" id="13502"/>
    <lineage>
        <taxon>Eukaryota</taxon>
        <taxon>Fungi</taxon>
        <taxon>Dikarya</taxon>
        <taxon>Ascomycota</taxon>
        <taxon>Saccharomycotina</taxon>
        <taxon>Pichiomycetes</taxon>
        <taxon>Pichiales</taxon>
        <taxon>Pichiaceae</taxon>
        <taxon>Brettanomyces</taxon>
    </lineage>
</organism>
<dbReference type="GO" id="GO:0003682">
    <property type="term" value="F:chromatin binding"/>
    <property type="evidence" value="ECO:0007669"/>
    <property type="project" value="TreeGrafter"/>
</dbReference>
<feature type="region of interest" description="Disordered" evidence="3">
    <location>
        <begin position="259"/>
        <end position="298"/>
    </location>
</feature>
<proteinExistence type="predicted"/>
<name>A0A875S6X7_EENNA</name>
<dbReference type="GO" id="GO:0007062">
    <property type="term" value="P:sister chromatid cohesion"/>
    <property type="evidence" value="ECO:0007669"/>
    <property type="project" value="InterPro"/>
</dbReference>
<dbReference type="InterPro" id="IPR006910">
    <property type="entry name" value="Rad21_Rec8_N"/>
</dbReference>
<dbReference type="Pfam" id="PF04825">
    <property type="entry name" value="Rad21_Rec8_N"/>
    <property type="match status" value="1"/>
</dbReference>
<protein>
    <recommendedName>
        <fullName evidence="4">Rad21/Rec8-like protein N-terminal domain-containing protein</fullName>
    </recommendedName>
</protein>
<dbReference type="EMBL" id="CP064814">
    <property type="protein sequence ID" value="QPG75469.1"/>
    <property type="molecule type" value="Genomic_DNA"/>
</dbReference>
<dbReference type="RefSeq" id="XP_038779034.1">
    <property type="nucleotide sequence ID" value="XM_038923106.1"/>
</dbReference>
<dbReference type="InterPro" id="IPR039781">
    <property type="entry name" value="Rad21/Rec8-like"/>
</dbReference>
<evidence type="ECO:0000313" key="6">
    <source>
        <dbReference type="Proteomes" id="UP000662931"/>
    </source>
</evidence>
<feature type="domain" description="Rad21/Rec8-like protein N-terminal" evidence="4">
    <location>
        <begin position="2"/>
        <end position="58"/>
    </location>
</feature>
<dbReference type="KEGG" id="bnn:FOA43_002824"/>
<gene>
    <name evidence="5" type="ORF">FOA43_002824</name>
</gene>
<dbReference type="Proteomes" id="UP000662931">
    <property type="component" value="Chromosome 3"/>
</dbReference>
<accession>A0A875S6X7</accession>
<keyword evidence="6" id="KW-1185">Reference proteome</keyword>
<comment type="subcellular location">
    <subcellularLocation>
        <location evidence="1">Nucleus</location>
    </subcellularLocation>
</comment>
<dbReference type="GO" id="GO:0008278">
    <property type="term" value="C:cohesin complex"/>
    <property type="evidence" value="ECO:0007669"/>
    <property type="project" value="InterPro"/>
</dbReference>
<keyword evidence="2" id="KW-0539">Nucleus</keyword>
<dbReference type="GO" id="GO:1990414">
    <property type="term" value="P:replication-born double-strand break repair via sister chromatid exchange"/>
    <property type="evidence" value="ECO:0007669"/>
    <property type="project" value="TreeGrafter"/>
</dbReference>
<feature type="compositionally biased region" description="Low complexity" evidence="3">
    <location>
        <begin position="259"/>
        <end position="275"/>
    </location>
</feature>
<evidence type="ECO:0000259" key="4">
    <source>
        <dbReference type="Pfam" id="PF04825"/>
    </source>
</evidence>
<evidence type="ECO:0000256" key="1">
    <source>
        <dbReference type="ARBA" id="ARBA00004123"/>
    </source>
</evidence>
<dbReference type="GO" id="GO:0005634">
    <property type="term" value="C:nucleus"/>
    <property type="evidence" value="ECO:0007669"/>
    <property type="project" value="UniProtKB-SubCell"/>
</dbReference>
<evidence type="ECO:0000313" key="5">
    <source>
        <dbReference type="EMBL" id="QPG75469.1"/>
    </source>
</evidence>
<evidence type="ECO:0000256" key="2">
    <source>
        <dbReference type="ARBA" id="ARBA00023242"/>
    </source>
</evidence>
<dbReference type="GeneID" id="62196225"/>
<sequence length="428" mass="48299">MSLPDVCATVISEAEDMSLRRTSSLLYGIVLVFKHKVNDIYRESSSFKSRINQNMSFTKRCRIVVAPNARCLVVRNLISVLTDDPCFDVNIDFLQEASQILQEQIGPERNPSEINAISGSSIDESLEHPLSAVASSPMAPEWNPDFTFDNSGEAVIQPGNKPGCPIDFIDPGALFGEQPEVTPIPRTALMPAAEQPSPKVRPRKRMHKIQNDMEISFSMPLIKKFHYDCLQRYSTQKKKQNVSSNMSFPKPFVQLLKSMSSERTSNTRRSSSVSSIEQGRRMSMPSSVEQGRRVSEDEQELPFNLNQLEEQKQLPLDFNFEGDDTLMNISFGKDGYNCSESDDMTMSQTTLDARIRDFLNLQGGREVSFEEICPSTRSTRKETTSVFQIILYLATNELVHVELEETVLGKSKWELLSGTDIRMKVIDP</sequence>
<dbReference type="PANTHER" id="PTHR12585">
    <property type="entry name" value="SCC1 / RAD21 FAMILY MEMBER"/>
    <property type="match status" value="1"/>
</dbReference>
<reference evidence="5" key="1">
    <citation type="submission" date="2020-10" db="EMBL/GenBank/DDBJ databases">
        <authorList>
            <person name="Roach M.J.R."/>
        </authorList>
    </citation>
    <scope>NUCLEOTIDE SEQUENCE</scope>
    <source>
        <strain evidence="5">CBS 1945</strain>
    </source>
</reference>